<evidence type="ECO:0000313" key="4">
    <source>
        <dbReference type="Proteomes" id="UP000007842"/>
    </source>
</evidence>
<evidence type="ECO:0000259" key="2">
    <source>
        <dbReference type="Pfam" id="PF00496"/>
    </source>
</evidence>
<gene>
    <name evidence="3" type="ordered locus">SCATT_39630</name>
</gene>
<dbReference type="EMBL" id="CP003219">
    <property type="protein sequence ID" value="AEW96334.1"/>
    <property type="molecule type" value="Genomic_DNA"/>
</dbReference>
<proteinExistence type="predicted"/>
<dbReference type="PANTHER" id="PTHR30290">
    <property type="entry name" value="PERIPLASMIC BINDING COMPONENT OF ABC TRANSPORTER"/>
    <property type="match status" value="1"/>
</dbReference>
<dbReference type="PIRSF" id="PIRSF002741">
    <property type="entry name" value="MppA"/>
    <property type="match status" value="1"/>
</dbReference>
<dbReference type="STRING" id="1003195.SCATT_39630"/>
<dbReference type="GO" id="GO:0042597">
    <property type="term" value="C:periplasmic space"/>
    <property type="evidence" value="ECO:0007669"/>
    <property type="project" value="UniProtKB-ARBA"/>
</dbReference>
<dbReference type="InterPro" id="IPR030678">
    <property type="entry name" value="Peptide/Ni-bd"/>
</dbReference>
<accession>G8WUP1</accession>
<feature type="region of interest" description="Disordered" evidence="1">
    <location>
        <begin position="1"/>
        <end position="22"/>
    </location>
</feature>
<dbReference type="CDD" id="cd08506">
    <property type="entry name" value="PBP2_clavulanate_OppA2"/>
    <property type="match status" value="1"/>
</dbReference>
<evidence type="ECO:0000313" key="3">
    <source>
        <dbReference type="EMBL" id="AEW96334.1"/>
    </source>
</evidence>
<name>G8WUP1_STREN</name>
<dbReference type="Proteomes" id="UP000007842">
    <property type="component" value="Chromosome"/>
</dbReference>
<dbReference type="KEGG" id="scy:SCATT_39630"/>
<dbReference type="RefSeq" id="WP_014628314.1">
    <property type="nucleotide sequence ID" value="NC_017586.1"/>
</dbReference>
<organism evidence="3 4">
    <name type="scientific">Streptantibioticus cattleyicolor (strain ATCC 35852 / DSM 46488 / JCM 4925 / NBRC 14057 / NRRL 8057)</name>
    <name type="common">Streptomyces cattleya</name>
    <dbReference type="NCBI Taxonomy" id="1003195"/>
    <lineage>
        <taxon>Bacteria</taxon>
        <taxon>Bacillati</taxon>
        <taxon>Actinomycetota</taxon>
        <taxon>Actinomycetes</taxon>
        <taxon>Kitasatosporales</taxon>
        <taxon>Streptomycetaceae</taxon>
        <taxon>Streptantibioticus</taxon>
    </lineage>
</organism>
<dbReference type="PATRIC" id="fig|1003195.29.peg.3960"/>
<sequence length="575" mass="62695">MRCPSARAAAAGGGGGGQLADTAKPKVQKVTLGTAADSQGPAADVPGAKKGGTVYDLEQTDFNHLDPGHLYVSNQQAISTLYARTLTGYKIDPKTGDMKLVGDLATDTGQMSDGGKTWTYHLKDGLKYEDGSPVTAQDIKYGIERTYAPWETEGASYVQIWMSGTSYQKTYSGPFDGKDLPDSLVATPDSKTIVFHFKDPHADAPYAMAMPDVSPIPKAKDTQQKYDLHPVSTGPYKIEDYKPGKSLTLVRNTNWDPKTDPIRQQYPDKWSISVNIPNPGLTQRLMAGSGNDKYATSLSQSADPSQMTTILGDSKYKSRIINQYQPFVDMLNINTKRVKDVRVRKAIMYAFPMAAAQQATGGSAQGDMATSLMSPTITGSRDFDPFDKLKKPAGDPEKAKELLKEAGVTTPLKLTIAYANTPKWSNFANTLKNAFSKAGIDLQLQPIDATAAYTLIGKVNNEYDMYRTGWAADWPNGSTAIQPIMDGRLIGDGQENYSFLNDPKVNSEIDRINAIPDLKSQQAEWQKLSDTIMQNDVPAVPFAYDKFFQLYGSGLGGVTFNQEIGVINANTIFVK</sequence>
<dbReference type="AlphaFoldDB" id="G8WUP1"/>
<dbReference type="Gene3D" id="3.10.105.10">
    <property type="entry name" value="Dipeptide-binding Protein, Domain 3"/>
    <property type="match status" value="1"/>
</dbReference>
<dbReference type="SUPFAM" id="SSF53850">
    <property type="entry name" value="Periplasmic binding protein-like II"/>
    <property type="match status" value="1"/>
</dbReference>
<keyword evidence="4" id="KW-1185">Reference proteome</keyword>
<reference evidence="4" key="1">
    <citation type="submission" date="2011-12" db="EMBL/GenBank/DDBJ databases">
        <title>Complete genome sequence of Streptomyces cattleya strain DSM 46488.</title>
        <authorList>
            <person name="Ou H.-Y."/>
            <person name="Li P."/>
            <person name="Zhao C."/>
            <person name="O'Hagan D."/>
            <person name="Deng Z."/>
        </authorList>
    </citation>
    <scope>NUCLEOTIDE SEQUENCE [LARGE SCALE GENOMIC DNA]</scope>
    <source>
        <strain evidence="4">ATCC 35852 / DSM 46488 / JCM 4925 / NBRC 14057 / NRRL 8057</strain>
    </source>
</reference>
<dbReference type="eggNOG" id="COG0747">
    <property type="taxonomic scope" value="Bacteria"/>
</dbReference>
<dbReference type="HOGENOM" id="CLU_017028_9_0_11"/>
<evidence type="ECO:0000256" key="1">
    <source>
        <dbReference type="SAM" id="MobiDB-lite"/>
    </source>
</evidence>
<dbReference type="Pfam" id="PF00496">
    <property type="entry name" value="SBP_bac_5"/>
    <property type="match status" value="1"/>
</dbReference>
<protein>
    <submittedName>
        <fullName evidence="3">ABC transporter protein</fullName>
    </submittedName>
</protein>
<dbReference type="InterPro" id="IPR039424">
    <property type="entry name" value="SBP_5"/>
</dbReference>
<dbReference type="PANTHER" id="PTHR30290:SF83">
    <property type="entry name" value="ABC TRANSPORTER SUBSTRATE-BINDING PROTEIN"/>
    <property type="match status" value="1"/>
</dbReference>
<feature type="domain" description="Solute-binding protein family 5" evidence="2">
    <location>
        <begin position="99"/>
        <end position="485"/>
    </location>
</feature>
<dbReference type="GO" id="GO:0015833">
    <property type="term" value="P:peptide transport"/>
    <property type="evidence" value="ECO:0007669"/>
    <property type="project" value="TreeGrafter"/>
</dbReference>
<dbReference type="InterPro" id="IPR000914">
    <property type="entry name" value="SBP_5_dom"/>
</dbReference>
<dbReference type="Gene3D" id="3.40.190.10">
    <property type="entry name" value="Periplasmic binding protein-like II"/>
    <property type="match status" value="1"/>
</dbReference>
<dbReference type="GO" id="GO:0043190">
    <property type="term" value="C:ATP-binding cassette (ABC) transporter complex"/>
    <property type="evidence" value="ECO:0007669"/>
    <property type="project" value="InterPro"/>
</dbReference>
<dbReference type="GO" id="GO:1904680">
    <property type="term" value="F:peptide transmembrane transporter activity"/>
    <property type="evidence" value="ECO:0007669"/>
    <property type="project" value="TreeGrafter"/>
</dbReference>